<dbReference type="InParanoid" id="A0A5E4GCY5"/>
<evidence type="ECO:0000313" key="5">
    <source>
        <dbReference type="Proteomes" id="UP000327085"/>
    </source>
</evidence>
<feature type="region of interest" description="Disordered" evidence="1">
    <location>
        <begin position="10"/>
        <end position="48"/>
    </location>
</feature>
<evidence type="ECO:0000259" key="3">
    <source>
        <dbReference type="Pfam" id="PF22936"/>
    </source>
</evidence>
<dbReference type="EMBL" id="CABIKO010000561">
    <property type="protein sequence ID" value="VVA37667.1"/>
    <property type="molecule type" value="Genomic_DNA"/>
</dbReference>
<dbReference type="Proteomes" id="UP000327085">
    <property type="component" value="Chromosome 6"/>
</dbReference>
<feature type="compositionally biased region" description="Polar residues" evidence="1">
    <location>
        <begin position="10"/>
        <end position="19"/>
    </location>
</feature>
<feature type="domain" description="GAG-pre-integrase" evidence="2">
    <location>
        <begin position="148"/>
        <end position="208"/>
    </location>
</feature>
<evidence type="ECO:0000313" key="4">
    <source>
        <dbReference type="EMBL" id="VVA37667.1"/>
    </source>
</evidence>
<evidence type="ECO:0000256" key="1">
    <source>
        <dbReference type="SAM" id="MobiDB-lite"/>
    </source>
</evidence>
<evidence type="ECO:0000259" key="2">
    <source>
        <dbReference type="Pfam" id="PF13976"/>
    </source>
</evidence>
<feature type="domain" description="Retrovirus-related Pol polyprotein from transposon TNT 1-94-like beta-barrel" evidence="3">
    <location>
        <begin position="89"/>
        <end position="132"/>
    </location>
</feature>
<feature type="non-terminal residue" evidence="4">
    <location>
        <position position="209"/>
    </location>
</feature>
<gene>
    <name evidence="4" type="ORF">ALMOND_2B009247</name>
</gene>
<accession>A0A5E4GCY5</accession>
<feature type="compositionally biased region" description="Pro residues" evidence="1">
    <location>
        <begin position="39"/>
        <end position="48"/>
    </location>
</feature>
<dbReference type="Gramene" id="VVA37667">
    <property type="protein sequence ID" value="VVA37667"/>
    <property type="gene ID" value="Prudul26B009247"/>
</dbReference>
<dbReference type="Pfam" id="PF22936">
    <property type="entry name" value="Pol_BBD"/>
    <property type="match status" value="1"/>
</dbReference>
<feature type="compositionally biased region" description="Low complexity" evidence="1">
    <location>
        <begin position="20"/>
        <end position="38"/>
    </location>
</feature>
<organism evidence="4 5">
    <name type="scientific">Prunus dulcis</name>
    <name type="common">Almond</name>
    <name type="synonym">Amygdalus dulcis</name>
    <dbReference type="NCBI Taxonomy" id="3755"/>
    <lineage>
        <taxon>Eukaryota</taxon>
        <taxon>Viridiplantae</taxon>
        <taxon>Streptophyta</taxon>
        <taxon>Embryophyta</taxon>
        <taxon>Tracheophyta</taxon>
        <taxon>Spermatophyta</taxon>
        <taxon>Magnoliopsida</taxon>
        <taxon>eudicotyledons</taxon>
        <taxon>Gunneridae</taxon>
        <taxon>Pentapetalae</taxon>
        <taxon>rosids</taxon>
        <taxon>fabids</taxon>
        <taxon>Rosales</taxon>
        <taxon>Rosaceae</taxon>
        <taxon>Amygdaloideae</taxon>
        <taxon>Amygdaleae</taxon>
        <taxon>Prunus</taxon>
    </lineage>
</organism>
<protein>
    <submittedName>
        <fullName evidence="4">PREDICTED: Retrovirus-related Pol poly from transposon TNT</fullName>
    </submittedName>
</protein>
<name>A0A5E4GCY5_PRUDU</name>
<sequence length="209" mass="22938">MAPLLQIQTLTPNPIQNQDPLLTTPTSTMTTTTLTPTPTTTPTPTPMMTPSPNLSLIPTLIPISTPTSAPTQAQILIPIPTQAIDSKSWIIDSGATDHMTFDPDDFLNTTQPRRTCIANANGVTYPVTGAGTDIHTKEILGRGTKRGGLYYVDDFSPGMANSVTHPFDSKQKQIWLWHRRLGHPSFSYMKHLIPDLFSVFKDSDFTCDT</sequence>
<proteinExistence type="predicted"/>
<dbReference type="InterPro" id="IPR054722">
    <property type="entry name" value="PolX-like_BBD"/>
</dbReference>
<reference evidence="5" key="1">
    <citation type="journal article" date="2020" name="Plant J.">
        <title>Transposons played a major role in the diversification between the closely related almond and peach genomes: results from the almond genome sequence.</title>
        <authorList>
            <person name="Alioto T."/>
            <person name="Alexiou K.G."/>
            <person name="Bardil A."/>
            <person name="Barteri F."/>
            <person name="Castanera R."/>
            <person name="Cruz F."/>
            <person name="Dhingra A."/>
            <person name="Duval H."/>
            <person name="Fernandez I Marti A."/>
            <person name="Frias L."/>
            <person name="Galan B."/>
            <person name="Garcia J.L."/>
            <person name="Howad W."/>
            <person name="Gomez-Garrido J."/>
            <person name="Gut M."/>
            <person name="Julca I."/>
            <person name="Morata J."/>
            <person name="Puigdomenech P."/>
            <person name="Ribeca P."/>
            <person name="Rubio Cabetas M.J."/>
            <person name="Vlasova A."/>
            <person name="Wirthensohn M."/>
            <person name="Garcia-Mas J."/>
            <person name="Gabaldon T."/>
            <person name="Casacuberta J.M."/>
            <person name="Arus P."/>
        </authorList>
    </citation>
    <scope>NUCLEOTIDE SEQUENCE [LARGE SCALE GENOMIC DNA]</scope>
    <source>
        <strain evidence="5">cv. Texas</strain>
    </source>
</reference>
<dbReference type="InterPro" id="IPR025724">
    <property type="entry name" value="GAG-pre-integrase_dom"/>
</dbReference>
<dbReference type="AlphaFoldDB" id="A0A5E4GCY5"/>
<dbReference type="Pfam" id="PF13976">
    <property type="entry name" value="gag_pre-integrs"/>
    <property type="match status" value="1"/>
</dbReference>